<dbReference type="WBParaSite" id="nRc.2.0.1.t32559-RA">
    <property type="protein sequence ID" value="nRc.2.0.1.t32559-RA"/>
    <property type="gene ID" value="nRc.2.0.1.g32559"/>
</dbReference>
<proteinExistence type="predicted"/>
<dbReference type="AlphaFoldDB" id="A0A915K3Z0"/>
<protein>
    <submittedName>
        <fullName evidence="3">Transposase</fullName>
    </submittedName>
</protein>
<organism evidence="2 3">
    <name type="scientific">Romanomermis culicivorax</name>
    <name type="common">Nematode worm</name>
    <dbReference type="NCBI Taxonomy" id="13658"/>
    <lineage>
        <taxon>Eukaryota</taxon>
        <taxon>Metazoa</taxon>
        <taxon>Ecdysozoa</taxon>
        <taxon>Nematoda</taxon>
        <taxon>Enoplea</taxon>
        <taxon>Dorylaimia</taxon>
        <taxon>Mermithida</taxon>
        <taxon>Mermithoidea</taxon>
        <taxon>Mermithidae</taxon>
        <taxon>Romanomermis</taxon>
    </lineage>
</organism>
<evidence type="ECO:0000256" key="1">
    <source>
        <dbReference type="SAM" id="MobiDB-lite"/>
    </source>
</evidence>
<feature type="region of interest" description="Disordered" evidence="1">
    <location>
        <begin position="49"/>
        <end position="69"/>
    </location>
</feature>
<evidence type="ECO:0000313" key="3">
    <source>
        <dbReference type="WBParaSite" id="nRc.2.0.1.t32559-RA"/>
    </source>
</evidence>
<dbReference type="Proteomes" id="UP000887565">
    <property type="component" value="Unplaced"/>
</dbReference>
<sequence>MYMTLEIACEYSVISRQKRTKSILVRLIDEDDLHSAILRKELGIGRIPTLKPKNRRQSPTVAHSNGRYP</sequence>
<keyword evidence="2" id="KW-1185">Reference proteome</keyword>
<accession>A0A915K3Z0</accession>
<name>A0A915K3Z0_ROMCU</name>
<reference evidence="3" key="1">
    <citation type="submission" date="2022-11" db="UniProtKB">
        <authorList>
            <consortium name="WormBaseParasite"/>
        </authorList>
    </citation>
    <scope>IDENTIFICATION</scope>
</reference>
<evidence type="ECO:0000313" key="2">
    <source>
        <dbReference type="Proteomes" id="UP000887565"/>
    </source>
</evidence>